<dbReference type="SUPFAM" id="SSF48726">
    <property type="entry name" value="Immunoglobulin"/>
    <property type="match status" value="2"/>
</dbReference>
<dbReference type="PROSITE" id="PS50835">
    <property type="entry name" value="IG_LIKE"/>
    <property type="match status" value="2"/>
</dbReference>
<keyword evidence="9" id="KW-0325">Glycoprotein</keyword>
<dbReference type="GO" id="GO:0009897">
    <property type="term" value="C:external side of plasma membrane"/>
    <property type="evidence" value="ECO:0007669"/>
    <property type="project" value="TreeGrafter"/>
</dbReference>
<gene>
    <name evidence="14" type="ORF">KC01_LOCUS25052</name>
</gene>
<keyword evidence="6 11" id="KW-0472">Membrane</keyword>
<sequence length="356" mass="38962">MSERTPALLLLLLVLLVVWSRLTAEAVVCRVSAECSLPCPFDPGSDVLIHWLKPPEDPSYPVHSFYNSHDQLSRQKERFRGRTKLDPQQLPHGDATLHISGIVPDDAGKYKCYASTTRGSGEQIVSVDVQAPVSHVAMETDGSTLRCVSNSIVPKPSVSWTEQNQTEQDQAEQNHTEVYSEEGGVWGVVSSVPLPLSSSYKLSCNVSTAHSWRSATYRRRDPVWSRPGTGPQTLFCLDSLSPHHTLLWTFNQSQTILNWTGADPDFGGDWSSRVQLGPGSNLVLKGPNWEKGLYSCIVTTDRETHVVSTEVFLGEPQSAGNTGTVAVAVVVTVLVVLLAVVVGVLLWKHKKSQGVL</sequence>
<feature type="transmembrane region" description="Helical" evidence="11">
    <location>
        <begin position="325"/>
        <end position="347"/>
    </location>
</feature>
<comment type="subcellular location">
    <subcellularLocation>
        <location evidence="1">Cell membrane</location>
        <topology evidence="1">Single-pass type I membrane protein</topology>
    </subcellularLocation>
</comment>
<keyword evidence="4 12" id="KW-0732">Signal</keyword>
<dbReference type="InterPro" id="IPR003599">
    <property type="entry name" value="Ig_sub"/>
</dbReference>
<evidence type="ECO:0000256" key="8">
    <source>
        <dbReference type="ARBA" id="ARBA00023170"/>
    </source>
</evidence>
<protein>
    <recommendedName>
        <fullName evidence="13">Ig-like domain-containing protein</fullName>
    </recommendedName>
</protein>
<dbReference type="GO" id="GO:0007166">
    <property type="term" value="P:cell surface receptor signaling pathway"/>
    <property type="evidence" value="ECO:0007669"/>
    <property type="project" value="TreeGrafter"/>
</dbReference>
<dbReference type="InterPro" id="IPR036179">
    <property type="entry name" value="Ig-like_dom_sf"/>
</dbReference>
<accession>A0AAV2L1Y7</accession>
<dbReference type="GO" id="GO:0006955">
    <property type="term" value="P:immune response"/>
    <property type="evidence" value="ECO:0007669"/>
    <property type="project" value="TreeGrafter"/>
</dbReference>
<feature type="domain" description="Ig-like" evidence="13">
    <location>
        <begin position="132"/>
        <end position="216"/>
    </location>
</feature>
<feature type="signal peptide" evidence="12">
    <location>
        <begin position="1"/>
        <end position="24"/>
    </location>
</feature>
<keyword evidence="10" id="KW-0393">Immunoglobulin domain</keyword>
<dbReference type="GO" id="GO:0042102">
    <property type="term" value="P:positive regulation of T cell proliferation"/>
    <property type="evidence" value="ECO:0007669"/>
    <property type="project" value="TreeGrafter"/>
</dbReference>
<dbReference type="InterPro" id="IPR051713">
    <property type="entry name" value="T-cell_Activation_Regulation"/>
</dbReference>
<dbReference type="Gene3D" id="2.60.40.10">
    <property type="entry name" value="Immunoglobulins"/>
    <property type="match status" value="2"/>
</dbReference>
<feature type="domain" description="Ig-like" evidence="13">
    <location>
        <begin position="6"/>
        <end position="128"/>
    </location>
</feature>
<keyword evidence="5 11" id="KW-1133">Transmembrane helix</keyword>
<dbReference type="InterPro" id="IPR013106">
    <property type="entry name" value="Ig_V-set"/>
</dbReference>
<evidence type="ECO:0000256" key="3">
    <source>
        <dbReference type="ARBA" id="ARBA00022692"/>
    </source>
</evidence>
<evidence type="ECO:0000256" key="5">
    <source>
        <dbReference type="ARBA" id="ARBA00022989"/>
    </source>
</evidence>
<dbReference type="Pfam" id="PF07686">
    <property type="entry name" value="V-set"/>
    <property type="match status" value="1"/>
</dbReference>
<keyword evidence="3 11" id="KW-0812">Transmembrane</keyword>
<dbReference type="PANTHER" id="PTHR25466">
    <property type="entry name" value="T-LYMPHOCYTE ACTIVATION ANTIGEN"/>
    <property type="match status" value="1"/>
</dbReference>
<organism evidence="14 15">
    <name type="scientific">Knipowitschia caucasica</name>
    <name type="common">Caucasian dwarf goby</name>
    <name type="synonym">Pomatoschistus caucasicus</name>
    <dbReference type="NCBI Taxonomy" id="637954"/>
    <lineage>
        <taxon>Eukaryota</taxon>
        <taxon>Metazoa</taxon>
        <taxon>Chordata</taxon>
        <taxon>Craniata</taxon>
        <taxon>Vertebrata</taxon>
        <taxon>Euteleostomi</taxon>
        <taxon>Actinopterygii</taxon>
        <taxon>Neopterygii</taxon>
        <taxon>Teleostei</taxon>
        <taxon>Neoteleostei</taxon>
        <taxon>Acanthomorphata</taxon>
        <taxon>Gobiaria</taxon>
        <taxon>Gobiiformes</taxon>
        <taxon>Gobioidei</taxon>
        <taxon>Gobiidae</taxon>
        <taxon>Gobiinae</taxon>
        <taxon>Knipowitschia</taxon>
    </lineage>
</organism>
<dbReference type="GO" id="GO:0031295">
    <property type="term" value="P:T cell costimulation"/>
    <property type="evidence" value="ECO:0007669"/>
    <property type="project" value="TreeGrafter"/>
</dbReference>
<feature type="chain" id="PRO_5043404980" description="Ig-like domain-containing protein" evidence="12">
    <location>
        <begin position="25"/>
        <end position="356"/>
    </location>
</feature>
<evidence type="ECO:0000256" key="6">
    <source>
        <dbReference type="ARBA" id="ARBA00023136"/>
    </source>
</evidence>
<keyword evidence="7" id="KW-1015">Disulfide bond</keyword>
<evidence type="ECO:0000256" key="10">
    <source>
        <dbReference type="ARBA" id="ARBA00023319"/>
    </source>
</evidence>
<dbReference type="GO" id="GO:0071222">
    <property type="term" value="P:cellular response to lipopolysaccharide"/>
    <property type="evidence" value="ECO:0007669"/>
    <property type="project" value="TreeGrafter"/>
</dbReference>
<evidence type="ECO:0000256" key="9">
    <source>
        <dbReference type="ARBA" id="ARBA00023180"/>
    </source>
</evidence>
<keyword evidence="2" id="KW-1003">Cell membrane</keyword>
<evidence type="ECO:0000313" key="15">
    <source>
        <dbReference type="Proteomes" id="UP001497482"/>
    </source>
</evidence>
<dbReference type="InterPro" id="IPR013783">
    <property type="entry name" value="Ig-like_fold"/>
</dbReference>
<evidence type="ECO:0000259" key="13">
    <source>
        <dbReference type="PROSITE" id="PS50835"/>
    </source>
</evidence>
<evidence type="ECO:0000256" key="2">
    <source>
        <dbReference type="ARBA" id="ARBA00022475"/>
    </source>
</evidence>
<evidence type="ECO:0000256" key="11">
    <source>
        <dbReference type="SAM" id="Phobius"/>
    </source>
</evidence>
<dbReference type="AlphaFoldDB" id="A0AAV2L1Y7"/>
<name>A0AAV2L1Y7_KNICA</name>
<keyword evidence="15" id="KW-1185">Reference proteome</keyword>
<dbReference type="InterPro" id="IPR007110">
    <property type="entry name" value="Ig-like_dom"/>
</dbReference>
<evidence type="ECO:0000256" key="4">
    <source>
        <dbReference type="ARBA" id="ARBA00022729"/>
    </source>
</evidence>
<keyword evidence="8" id="KW-0675">Receptor</keyword>
<dbReference type="InterPro" id="IPR003598">
    <property type="entry name" value="Ig_sub2"/>
</dbReference>
<evidence type="ECO:0000256" key="7">
    <source>
        <dbReference type="ARBA" id="ARBA00023157"/>
    </source>
</evidence>
<dbReference type="PANTHER" id="PTHR25466:SF14">
    <property type="entry name" value="BUTYROPHILIN SUBFAMILY 2 MEMBER A2-LIKE-RELATED"/>
    <property type="match status" value="1"/>
</dbReference>
<evidence type="ECO:0000256" key="12">
    <source>
        <dbReference type="SAM" id="SignalP"/>
    </source>
</evidence>
<evidence type="ECO:0000313" key="14">
    <source>
        <dbReference type="EMBL" id="CAL1596356.1"/>
    </source>
</evidence>
<reference evidence="14 15" key="1">
    <citation type="submission" date="2024-04" db="EMBL/GenBank/DDBJ databases">
        <authorList>
            <person name="Waldvogel A.-M."/>
            <person name="Schoenle A."/>
        </authorList>
    </citation>
    <scope>NUCLEOTIDE SEQUENCE [LARGE SCALE GENOMIC DNA]</scope>
</reference>
<dbReference type="GO" id="GO:0042130">
    <property type="term" value="P:negative regulation of T cell proliferation"/>
    <property type="evidence" value="ECO:0007669"/>
    <property type="project" value="TreeGrafter"/>
</dbReference>
<dbReference type="EMBL" id="OZ035843">
    <property type="protein sequence ID" value="CAL1596356.1"/>
    <property type="molecule type" value="Genomic_DNA"/>
</dbReference>
<dbReference type="SMART" id="SM00409">
    <property type="entry name" value="IG"/>
    <property type="match status" value="2"/>
</dbReference>
<evidence type="ECO:0000256" key="1">
    <source>
        <dbReference type="ARBA" id="ARBA00004251"/>
    </source>
</evidence>
<dbReference type="FunFam" id="2.60.40.10:FF:000142">
    <property type="entry name" value="V-set domain-containing T-cell activation inhibitor 1"/>
    <property type="match status" value="1"/>
</dbReference>
<proteinExistence type="predicted"/>
<dbReference type="SMART" id="SM00408">
    <property type="entry name" value="IGc2"/>
    <property type="match status" value="1"/>
</dbReference>
<dbReference type="Proteomes" id="UP001497482">
    <property type="component" value="Chromosome 21"/>
</dbReference>